<feature type="domain" description="DUF4042" evidence="2">
    <location>
        <begin position="390"/>
        <end position="554"/>
    </location>
</feature>
<feature type="region of interest" description="Disordered" evidence="1">
    <location>
        <begin position="337"/>
        <end position="376"/>
    </location>
</feature>
<dbReference type="PANTHER" id="PTHR13366:SF0">
    <property type="entry name" value="HEAT REPEAT-CONTAINING PROTEIN 6"/>
    <property type="match status" value="1"/>
</dbReference>
<organism evidence="3">
    <name type="scientific">Schistocephalus solidus</name>
    <name type="common">Tapeworm</name>
    <dbReference type="NCBI Taxonomy" id="70667"/>
    <lineage>
        <taxon>Eukaryota</taxon>
        <taxon>Metazoa</taxon>
        <taxon>Spiralia</taxon>
        <taxon>Lophotrochozoa</taxon>
        <taxon>Platyhelminthes</taxon>
        <taxon>Cestoda</taxon>
        <taxon>Eucestoda</taxon>
        <taxon>Diphyllobothriidea</taxon>
        <taxon>Diphyllobothriidae</taxon>
        <taxon>Schistocephalus</taxon>
    </lineage>
</organism>
<accession>A0A0X3PTB6</accession>
<feature type="compositionally biased region" description="Acidic residues" evidence="1">
    <location>
        <begin position="355"/>
        <end position="364"/>
    </location>
</feature>
<evidence type="ECO:0000256" key="1">
    <source>
        <dbReference type="SAM" id="MobiDB-lite"/>
    </source>
</evidence>
<dbReference type="InterPro" id="IPR016024">
    <property type="entry name" value="ARM-type_fold"/>
</dbReference>
<proteinExistence type="predicted"/>
<reference evidence="3" key="1">
    <citation type="submission" date="2016-01" db="EMBL/GenBank/DDBJ databases">
        <title>Reference transcriptome for the parasite Schistocephalus solidus: insights into the molecular evolution of parasitism.</title>
        <authorList>
            <person name="Hebert F.O."/>
            <person name="Grambauer S."/>
            <person name="Barber I."/>
            <person name="Landry C.R."/>
            <person name="Aubin-Horth N."/>
        </authorList>
    </citation>
    <scope>NUCLEOTIDE SEQUENCE</scope>
</reference>
<dbReference type="InterPro" id="IPR025283">
    <property type="entry name" value="DUF4042"/>
</dbReference>
<dbReference type="SUPFAM" id="SSF48371">
    <property type="entry name" value="ARM repeat"/>
    <property type="match status" value="1"/>
</dbReference>
<feature type="region of interest" description="Disordered" evidence="1">
    <location>
        <begin position="293"/>
        <end position="325"/>
    </location>
</feature>
<protein>
    <submittedName>
        <fullName evidence="3">HEAT repeat-containing protein 6</fullName>
    </submittedName>
</protein>
<gene>
    <name evidence="3" type="primary">HEAT6</name>
    <name evidence="3" type="ORF">TR137260</name>
</gene>
<name>A0A0X3PTB6_SCHSO</name>
<evidence type="ECO:0000313" key="3">
    <source>
        <dbReference type="EMBL" id="JAP53267.1"/>
    </source>
</evidence>
<evidence type="ECO:0000259" key="2">
    <source>
        <dbReference type="Pfam" id="PF13251"/>
    </source>
</evidence>
<feature type="compositionally biased region" description="Basic and acidic residues" evidence="1">
    <location>
        <begin position="613"/>
        <end position="625"/>
    </location>
</feature>
<dbReference type="EMBL" id="GEEE01009958">
    <property type="protein sequence ID" value="JAP53267.1"/>
    <property type="molecule type" value="Transcribed_RNA"/>
</dbReference>
<dbReference type="PANTHER" id="PTHR13366">
    <property type="entry name" value="MALARIA ANTIGEN-RELATED"/>
    <property type="match status" value="1"/>
</dbReference>
<feature type="compositionally biased region" description="Low complexity" evidence="1">
    <location>
        <begin position="315"/>
        <end position="325"/>
    </location>
</feature>
<dbReference type="Pfam" id="PF13251">
    <property type="entry name" value="DUF4042"/>
    <property type="match status" value="1"/>
</dbReference>
<dbReference type="InterPro" id="IPR052107">
    <property type="entry name" value="HEAT6"/>
</dbReference>
<sequence length="1355" mass="148437">MRNTRTREGLRIERAPTSGKAYCKVPDVDTNFSWPFACSLLASFTTELSGVDDHLAGEAMSQLFDLTVVKQRFPSLAKSPVSLDDSSSMDLCRNSLNDLFMTVLSHFPKNRTSKSRLLQLISEMCRGNLRLLWKHTFDQTLQIVLNELNEPPASTSSQRLELIHSATAALAALVYLYPVEYRSTGESLKKSCPTTGRSKHSDLLDGNATAYSDAVNAAITHLASVHETRASKHIAAHEAIELSCLHALVQLLCHRRIGVTNGFPSLDATQTVRAVQALWPSVCCSGPDSLVATNAKPPPLSQEDVTTGETEHGYSTSTSTDFSSSCDGDWQWPKWSSPSKSGFPAIVPTVPVTESETDDPESSAEDSRLGVNNRSAHSQEARVRKKICLLATFCVRRIVNCTTKRICLDLWPCLMPESQSFNTMPSSERRTATSVGQSGLQPDLLTLILKQRDPRMRQIFIEMLGNLLTNTESRFSVAEELTVWHSTAYIPYAVRLAAELRALHRRICWALLSESSPQHQLCLLRAVNALVAVTPYQRLRPGLLSDLLPSLNKFLFISSYFSPTASAHEPTRRTHFQSAVLTVWSTVLGKSTAPILEICQLLWAEPNSMNNSLRKETEEGQKDDNGACESPSGGSPLHHLSTVSGRNYAAAFSPCWLVEYCLRLIHPSVADLAWDAKPPSEEAVKVNSGAFEAHYSASGTLVQANQLRLQAFATLIHFMPHYYECLRPSMPLILKTIRLCLRPELKENKPLQYNLLRLCDGLLSRLKCQATGRSAEKEPTAGQTAKIEDCSDAADTNTRELLVWWAETVGLILENLTINSEASECWWSCQVFGVFFETLFVSQTTEIGSAILKPVVAILKRISTFRSGGVQAKALRTLFGICVNQKCVVAESLLSSSMDFLVGLSANLPPLVGTDVAYCVELSTVKALNSQGRLNINWNIQSLIHICLSLCSCPTSETLPVKRREKGRNKLTDGLDFQTDGCCNSDARRCEHSLHSLANFLELMSNKQIQRAPNDVFVTILQTFASCLHVKAVSGAEKVRWNAALATSKVLGSQYFVSMIPSYQPAEENTLFSLVSALCKALLVDPYFKVKVHAALSLLLLFGDTLNGSLIDSVHDGHSEHHCFPALPFCDSIMTSLTALLSTDFSTRSSEEGCVVVSGLNRNESQHRTACLFLCSLLLLRTAIYSLVALTVDNFQGAMNCLKILASALSEPVKAVILKNHLKNVFSQAIAASTAGPLIFGRAKLSTSCCYAEATPGEDGGEVGNVSAVVVSFAGRNSALKNFDFQNALPSAFKAVKTFSNLVASVDLTKLNATELRAFAEALSSQSASFLREDAHGVPLLSQNSQSSNFRTVYD</sequence>
<feature type="region of interest" description="Disordered" evidence="1">
    <location>
        <begin position="613"/>
        <end position="634"/>
    </location>
</feature>